<evidence type="ECO:0000256" key="7">
    <source>
        <dbReference type="ARBA" id="ARBA00023012"/>
    </source>
</evidence>
<protein>
    <recommendedName>
        <fullName evidence="2">histidine kinase</fullName>
        <ecNumber evidence="2">2.7.13.3</ecNumber>
    </recommendedName>
</protein>
<dbReference type="SMART" id="SM00387">
    <property type="entry name" value="HATPase_c"/>
    <property type="match status" value="1"/>
</dbReference>
<comment type="caution">
    <text evidence="10">The sequence shown here is derived from an EMBL/GenBank/DDBJ whole genome shotgun (WGS) entry which is preliminary data.</text>
</comment>
<dbReference type="InterPro" id="IPR036890">
    <property type="entry name" value="HATPase_C_sf"/>
</dbReference>
<dbReference type="GO" id="GO:0000160">
    <property type="term" value="P:phosphorelay signal transduction system"/>
    <property type="evidence" value="ECO:0007669"/>
    <property type="project" value="UniProtKB-KW"/>
</dbReference>
<dbReference type="EMBL" id="MLQQ01000026">
    <property type="protein sequence ID" value="OIJ11673.1"/>
    <property type="molecule type" value="Genomic_DNA"/>
</dbReference>
<feature type="transmembrane region" description="Helical" evidence="8">
    <location>
        <begin position="110"/>
        <end position="134"/>
    </location>
</feature>
<dbReference type="InterPro" id="IPR003594">
    <property type="entry name" value="HATPase_dom"/>
</dbReference>
<dbReference type="AlphaFoldDB" id="A0A1S2LHW8"/>
<dbReference type="PRINTS" id="PR00344">
    <property type="entry name" value="BCTRLSENSOR"/>
</dbReference>
<keyword evidence="4" id="KW-0547">Nucleotide-binding</keyword>
<keyword evidence="8" id="KW-0472">Membrane</keyword>
<reference evidence="10 11" key="1">
    <citation type="submission" date="2016-10" db="EMBL/GenBank/DDBJ databases">
        <title>Draft genome sequences of four alkaliphilic bacteria belonging to the Anaerobacillus genus.</title>
        <authorList>
            <person name="Bassil N.M."/>
            <person name="Lloyd J.R."/>
        </authorList>
    </citation>
    <scope>NUCLEOTIDE SEQUENCE [LARGE SCALE GENOMIC DNA]</scope>
    <source>
        <strain evidence="10 11">DSM 15340</strain>
    </source>
</reference>
<evidence type="ECO:0000313" key="10">
    <source>
        <dbReference type="EMBL" id="OIJ11673.1"/>
    </source>
</evidence>
<accession>A0A1S2LHW8</accession>
<feature type="transmembrane region" description="Helical" evidence="8">
    <location>
        <begin position="26"/>
        <end position="43"/>
    </location>
</feature>
<dbReference type="GO" id="GO:0005524">
    <property type="term" value="F:ATP binding"/>
    <property type="evidence" value="ECO:0007669"/>
    <property type="project" value="UniProtKB-KW"/>
</dbReference>
<evidence type="ECO:0000256" key="6">
    <source>
        <dbReference type="ARBA" id="ARBA00022840"/>
    </source>
</evidence>
<keyword evidence="11" id="KW-1185">Reference proteome</keyword>
<dbReference type="CDD" id="cd00075">
    <property type="entry name" value="HATPase"/>
    <property type="match status" value="1"/>
</dbReference>
<keyword evidence="8" id="KW-0812">Transmembrane</keyword>
<name>A0A1S2LHW8_9BACI</name>
<evidence type="ECO:0000256" key="8">
    <source>
        <dbReference type="SAM" id="Phobius"/>
    </source>
</evidence>
<evidence type="ECO:0000256" key="2">
    <source>
        <dbReference type="ARBA" id="ARBA00012438"/>
    </source>
</evidence>
<dbReference type="InterPro" id="IPR004358">
    <property type="entry name" value="Sig_transdc_His_kin-like_C"/>
</dbReference>
<evidence type="ECO:0000256" key="5">
    <source>
        <dbReference type="ARBA" id="ARBA00022777"/>
    </source>
</evidence>
<dbReference type="Pfam" id="PF02518">
    <property type="entry name" value="HATPase_c"/>
    <property type="match status" value="1"/>
</dbReference>
<feature type="transmembrane region" description="Helical" evidence="8">
    <location>
        <begin position="50"/>
        <end position="70"/>
    </location>
</feature>
<evidence type="ECO:0000259" key="9">
    <source>
        <dbReference type="PROSITE" id="PS50109"/>
    </source>
</evidence>
<dbReference type="GO" id="GO:0004673">
    <property type="term" value="F:protein histidine kinase activity"/>
    <property type="evidence" value="ECO:0007669"/>
    <property type="project" value="UniProtKB-EC"/>
</dbReference>
<dbReference type="SUPFAM" id="SSF55874">
    <property type="entry name" value="ATPase domain of HSP90 chaperone/DNA topoisomerase II/histidine kinase"/>
    <property type="match status" value="1"/>
</dbReference>
<proteinExistence type="predicted"/>
<dbReference type="PROSITE" id="PS50109">
    <property type="entry name" value="HIS_KIN"/>
    <property type="match status" value="1"/>
</dbReference>
<dbReference type="PANTHER" id="PTHR43065">
    <property type="entry name" value="SENSOR HISTIDINE KINASE"/>
    <property type="match status" value="1"/>
</dbReference>
<feature type="transmembrane region" description="Helical" evidence="8">
    <location>
        <begin position="146"/>
        <end position="167"/>
    </location>
</feature>
<keyword evidence="7" id="KW-0902">Two-component regulatory system</keyword>
<evidence type="ECO:0000256" key="3">
    <source>
        <dbReference type="ARBA" id="ARBA00022679"/>
    </source>
</evidence>
<comment type="catalytic activity">
    <reaction evidence="1">
        <text>ATP + protein L-histidine = ADP + protein N-phospho-L-histidine.</text>
        <dbReference type="EC" id="2.7.13.3"/>
    </reaction>
</comment>
<feature type="transmembrane region" description="Helical" evidence="8">
    <location>
        <begin position="76"/>
        <end position="98"/>
    </location>
</feature>
<keyword evidence="3" id="KW-0808">Transferase</keyword>
<dbReference type="InterPro" id="IPR005467">
    <property type="entry name" value="His_kinase_dom"/>
</dbReference>
<dbReference type="PANTHER" id="PTHR43065:SF46">
    <property type="entry name" value="C4-DICARBOXYLATE TRANSPORT SENSOR PROTEIN DCTB"/>
    <property type="match status" value="1"/>
</dbReference>
<evidence type="ECO:0000256" key="1">
    <source>
        <dbReference type="ARBA" id="ARBA00000085"/>
    </source>
</evidence>
<feature type="domain" description="Histidine kinase" evidence="9">
    <location>
        <begin position="310"/>
        <end position="415"/>
    </location>
</feature>
<evidence type="ECO:0000313" key="11">
    <source>
        <dbReference type="Proteomes" id="UP000180098"/>
    </source>
</evidence>
<keyword evidence="5" id="KW-0418">Kinase</keyword>
<sequence>MVTKILVIIIVTAILGEFKINPFDSSFRFGLGSAGFFFLLLFYKEVPYRITGLVTGIFTTIFRIGLDYIVLDSFSFFASLQTHSPIIGYYFTFALLLGWMMEKKFYEKPLLLVLFGAFCDAFANFVEIIIIFSFSPAYASSSFEKTLFILVVAIIRSIFVVGLYTMFQANKLNAVYEEQHTRFEHIQKILSELYIEGFYLRKTLNDIESVTAKGHHLYRELKTSELPKEVSTLALTVAQELHEVKKDNQRILAGLEKVIQHEDRKQKISLSDIIDLSIKSNEKYGQFLQKEVQFSTNQQSNFNVAPVYPLLVIINNLVANAIEALSSEGHIKINTRIVDSHHIIEVIDNGVGIDEDEREVIFEPGYTTKFDDSGQASTGIGLSHVKSMVQELGGTIEVSSDEKGTAFTMLLPISVIEAKG</sequence>
<keyword evidence="8" id="KW-1133">Transmembrane helix</keyword>
<keyword evidence="6" id="KW-0067">ATP-binding</keyword>
<dbReference type="Gene3D" id="3.30.565.10">
    <property type="entry name" value="Histidine kinase-like ATPase, C-terminal domain"/>
    <property type="match status" value="1"/>
</dbReference>
<evidence type="ECO:0000256" key="4">
    <source>
        <dbReference type="ARBA" id="ARBA00022741"/>
    </source>
</evidence>
<organism evidence="10 11">
    <name type="scientific">Anaerobacillus arseniciselenatis</name>
    <dbReference type="NCBI Taxonomy" id="85682"/>
    <lineage>
        <taxon>Bacteria</taxon>
        <taxon>Bacillati</taxon>
        <taxon>Bacillota</taxon>
        <taxon>Bacilli</taxon>
        <taxon>Bacillales</taxon>
        <taxon>Bacillaceae</taxon>
        <taxon>Anaerobacillus</taxon>
    </lineage>
</organism>
<gene>
    <name evidence="10" type="ORF">BKP35_11520</name>
</gene>
<dbReference type="Proteomes" id="UP000180098">
    <property type="component" value="Unassembled WGS sequence"/>
</dbReference>
<dbReference type="EC" id="2.7.13.3" evidence="2"/>